<proteinExistence type="predicted"/>
<feature type="region of interest" description="Disordered" evidence="1">
    <location>
        <begin position="27"/>
        <end position="58"/>
    </location>
</feature>
<dbReference type="PANTHER" id="PTHR35109:SF1">
    <property type="entry name" value="GLUTAMATE RACEMASE"/>
    <property type="match status" value="1"/>
</dbReference>
<organism evidence="2 3">
    <name type="scientific">Handroanthus impetiginosus</name>
    <dbReference type="NCBI Taxonomy" id="429701"/>
    <lineage>
        <taxon>Eukaryota</taxon>
        <taxon>Viridiplantae</taxon>
        <taxon>Streptophyta</taxon>
        <taxon>Embryophyta</taxon>
        <taxon>Tracheophyta</taxon>
        <taxon>Spermatophyta</taxon>
        <taxon>Magnoliopsida</taxon>
        <taxon>eudicotyledons</taxon>
        <taxon>Gunneridae</taxon>
        <taxon>Pentapetalae</taxon>
        <taxon>asterids</taxon>
        <taxon>lamiids</taxon>
        <taxon>Lamiales</taxon>
        <taxon>Bignoniaceae</taxon>
        <taxon>Crescentiina</taxon>
        <taxon>Tabebuia alliance</taxon>
        <taxon>Handroanthus</taxon>
    </lineage>
</organism>
<name>A0A2G9G3C7_9LAMI</name>
<evidence type="ECO:0000313" key="3">
    <source>
        <dbReference type="Proteomes" id="UP000231279"/>
    </source>
</evidence>
<comment type="caution">
    <text evidence="2">The sequence shown here is derived from an EMBL/GenBank/DDBJ whole genome shotgun (WGS) entry which is preliminary data.</text>
</comment>
<keyword evidence="3" id="KW-1185">Reference proteome</keyword>
<reference evidence="3" key="1">
    <citation type="journal article" date="2018" name="Gigascience">
        <title>Genome assembly of the Pink Ipe (Handroanthus impetiginosus, Bignoniaceae), a highly valued, ecologically keystone Neotropical timber forest tree.</title>
        <authorList>
            <person name="Silva-Junior O.B."/>
            <person name="Grattapaglia D."/>
            <person name="Novaes E."/>
            <person name="Collevatti R.G."/>
        </authorList>
    </citation>
    <scope>NUCLEOTIDE SEQUENCE [LARGE SCALE GENOMIC DNA]</scope>
    <source>
        <strain evidence="3">cv. UFG-1</strain>
    </source>
</reference>
<dbReference type="OrthoDB" id="1930788at2759"/>
<evidence type="ECO:0000313" key="2">
    <source>
        <dbReference type="EMBL" id="PIM99800.1"/>
    </source>
</evidence>
<sequence length="110" mass="12640">MVRSGIKNAKMWLMKPFSTQGLGVGRCMSKLATPSPRKDTKVPAEEERRQPEWMPHPRTGIYFPAGTQEWVMEDVPRNAALLDCTFWLRSIDGVDDHKPDPDIPMQRYPN</sequence>
<protein>
    <submittedName>
        <fullName evidence="2">Uncharacterized protein</fullName>
    </submittedName>
</protein>
<dbReference type="AlphaFoldDB" id="A0A2G9G3C7"/>
<evidence type="ECO:0000256" key="1">
    <source>
        <dbReference type="SAM" id="MobiDB-lite"/>
    </source>
</evidence>
<dbReference type="EMBL" id="NKXS01007359">
    <property type="protein sequence ID" value="PIM99800.1"/>
    <property type="molecule type" value="Genomic_DNA"/>
</dbReference>
<feature type="compositionally biased region" description="Basic and acidic residues" evidence="1">
    <location>
        <begin position="36"/>
        <end position="51"/>
    </location>
</feature>
<dbReference type="PANTHER" id="PTHR35109">
    <property type="entry name" value="GLUTAMATE RACEMASE"/>
    <property type="match status" value="1"/>
</dbReference>
<dbReference type="STRING" id="429701.A0A2G9G3C7"/>
<dbReference type="Proteomes" id="UP000231279">
    <property type="component" value="Unassembled WGS sequence"/>
</dbReference>
<accession>A0A2G9G3C7</accession>
<gene>
    <name evidence="2" type="ORF">CDL12_27695</name>
</gene>